<dbReference type="InterPro" id="IPR015424">
    <property type="entry name" value="PyrdxlP-dep_Trfase"/>
</dbReference>
<keyword evidence="3" id="KW-0032">Aminotransferase</keyword>
<dbReference type="SUPFAM" id="SSF53383">
    <property type="entry name" value="PLP-dependent transferases"/>
    <property type="match status" value="1"/>
</dbReference>
<evidence type="ECO:0000313" key="3">
    <source>
        <dbReference type="EMBL" id="MBD1429072.1"/>
    </source>
</evidence>
<sequence>MPMDYKIYFDIPTDITYLNTPGNGLMPRTHYSWRANREKDFFDVRGNLRDQQGAFIAEAKAEFATLFNCPLANLFALPNFSFGLHTLVNGLPEGLRYAILDEDYPSLNYPIISRGLDYVKVKVDENLEENIEHTIREKAVDVLLLSIVQYINGVKIDLSFVQKLKKENPNLLVIADATQYLGTEPFDFLNSGFDAVGGSGYKWLMAGFGNGYMMISENLKSKIYAESQQGERPKEEMWSSKSILDTFFEPGHQDTLSHGTLGQSVRLLKNLGLENIQKYLHELSTYAYEKLEERSLLLPEIKNRKVKSSLFNVQINPKYYDLLMAEGIKCFPRGTGIRIGLHLYNTKEDVDKLIAVIDKIEK</sequence>
<dbReference type="EMBL" id="JACOIJ010000007">
    <property type="protein sequence ID" value="MBD1429072.1"/>
    <property type="molecule type" value="Genomic_DNA"/>
</dbReference>
<keyword evidence="4" id="KW-1185">Reference proteome</keyword>
<dbReference type="InterPro" id="IPR000192">
    <property type="entry name" value="Aminotrans_V_dom"/>
</dbReference>
<dbReference type="GO" id="GO:0008483">
    <property type="term" value="F:transaminase activity"/>
    <property type="evidence" value="ECO:0007669"/>
    <property type="project" value="UniProtKB-KW"/>
</dbReference>
<proteinExistence type="predicted"/>
<keyword evidence="1" id="KW-0663">Pyridoxal phosphate</keyword>
<dbReference type="InterPro" id="IPR015422">
    <property type="entry name" value="PyrdxlP-dep_Trfase_small"/>
</dbReference>
<dbReference type="Gene3D" id="3.40.640.10">
    <property type="entry name" value="Type I PLP-dependent aspartate aminotransferase-like (Major domain)"/>
    <property type="match status" value="1"/>
</dbReference>
<protein>
    <submittedName>
        <fullName evidence="3">Aminotransferase class V-fold PLP-dependent enzyme</fullName>
    </submittedName>
</protein>
<dbReference type="PANTHER" id="PTHR43586:SF15">
    <property type="entry name" value="BLR3095 PROTEIN"/>
    <property type="match status" value="1"/>
</dbReference>
<dbReference type="Gene3D" id="3.90.1150.10">
    <property type="entry name" value="Aspartate Aminotransferase, domain 1"/>
    <property type="match status" value="1"/>
</dbReference>
<keyword evidence="3" id="KW-0808">Transferase</keyword>
<accession>A0ABR7YCN8</accession>
<feature type="domain" description="Aminotransferase class V" evidence="2">
    <location>
        <begin position="117"/>
        <end position="353"/>
    </location>
</feature>
<dbReference type="PANTHER" id="PTHR43586">
    <property type="entry name" value="CYSTEINE DESULFURASE"/>
    <property type="match status" value="1"/>
</dbReference>
<dbReference type="Proteomes" id="UP000651271">
    <property type="component" value="Unassembled WGS sequence"/>
</dbReference>
<dbReference type="InterPro" id="IPR015421">
    <property type="entry name" value="PyrdxlP-dep_Trfase_major"/>
</dbReference>
<comment type="caution">
    <text evidence="3">The sequence shown here is derived from an EMBL/GenBank/DDBJ whole genome shotgun (WGS) entry which is preliminary data.</text>
</comment>
<organism evidence="3 4">
    <name type="scientific">Sphingobacterium litopenaei</name>
    <dbReference type="NCBI Taxonomy" id="2763500"/>
    <lineage>
        <taxon>Bacteria</taxon>
        <taxon>Pseudomonadati</taxon>
        <taxon>Bacteroidota</taxon>
        <taxon>Sphingobacteriia</taxon>
        <taxon>Sphingobacteriales</taxon>
        <taxon>Sphingobacteriaceae</taxon>
        <taxon>Sphingobacterium</taxon>
    </lineage>
</organism>
<name>A0ABR7YCN8_9SPHI</name>
<evidence type="ECO:0000256" key="1">
    <source>
        <dbReference type="ARBA" id="ARBA00022898"/>
    </source>
</evidence>
<evidence type="ECO:0000313" key="4">
    <source>
        <dbReference type="Proteomes" id="UP000651271"/>
    </source>
</evidence>
<gene>
    <name evidence="3" type="ORF">H8B04_05750</name>
</gene>
<reference evidence="3 4" key="1">
    <citation type="submission" date="2020-08" db="EMBL/GenBank/DDBJ databases">
        <title>Sphingobacterium sp. DN04309 isolated from aquaculture water.</title>
        <authorList>
            <person name="Zhang M."/>
        </authorList>
    </citation>
    <scope>NUCLEOTIDE SEQUENCE [LARGE SCALE GENOMIC DNA]</scope>
    <source>
        <strain evidence="3 4">DN04309</strain>
    </source>
</reference>
<dbReference type="Pfam" id="PF00266">
    <property type="entry name" value="Aminotran_5"/>
    <property type="match status" value="1"/>
</dbReference>
<evidence type="ECO:0000259" key="2">
    <source>
        <dbReference type="Pfam" id="PF00266"/>
    </source>
</evidence>